<dbReference type="EMBL" id="CP002432">
    <property type="protein sequence ID" value="ADU66734.1"/>
    <property type="molecule type" value="Genomic_DNA"/>
</dbReference>
<proteinExistence type="predicted"/>
<dbReference type="STRING" id="653733.Selin_2014"/>
<sequence length="337" mass="36158">MGSLSFSGRRVQVLRFLLVFSVILGVYAEVSAGSHAVDIHLQTATGTLRGTLQLPEAAGKTAAVALIIAGSGPTDRDGNTVGLPGRNNSLKMLAEELARAGYASVRYDKRGIGASNQAALDESQLRLDTYVQDAASWMEMLVADSRFDCVVVIGHSEGALIGILAAQQQPHCARVTLASPSGSAADLLRHQLSGLLPTDLERAAAAIIRSLEMGETVPVVPQELALLFRESVQPYLISWFPYQPAEELQKLSTPVAIFHGQTDMQVPVAEAQALQAANPDARLHVIPGMNHILKLVEDDPQAQRISYENPDVPLAPELVRQLVNFLNEALVPAEELP</sequence>
<dbReference type="eggNOG" id="COG1073">
    <property type="taxonomic scope" value="Bacteria"/>
</dbReference>
<dbReference type="KEGG" id="din:Selin_2014"/>
<dbReference type="InterPro" id="IPR029058">
    <property type="entry name" value="AB_hydrolase_fold"/>
</dbReference>
<dbReference type="InterPro" id="IPR022742">
    <property type="entry name" value="Hydrolase_4"/>
</dbReference>
<evidence type="ECO:0000313" key="3">
    <source>
        <dbReference type="Proteomes" id="UP000002572"/>
    </source>
</evidence>
<dbReference type="SUPFAM" id="SSF53474">
    <property type="entry name" value="alpha/beta-Hydrolases"/>
    <property type="match status" value="1"/>
</dbReference>
<evidence type="ECO:0000313" key="2">
    <source>
        <dbReference type="EMBL" id="ADU66734.1"/>
    </source>
</evidence>
<dbReference type="Proteomes" id="UP000002572">
    <property type="component" value="Chromosome"/>
</dbReference>
<dbReference type="OrthoDB" id="9776685at2"/>
<gene>
    <name evidence="2" type="ordered locus">Selin_2014</name>
</gene>
<name>E6W2I4_DESIS</name>
<feature type="domain" description="Serine aminopeptidase S33" evidence="1">
    <location>
        <begin position="91"/>
        <end position="184"/>
    </location>
</feature>
<dbReference type="PANTHER" id="PTHR43265">
    <property type="entry name" value="ESTERASE ESTD"/>
    <property type="match status" value="1"/>
</dbReference>
<keyword evidence="2" id="KW-0378">Hydrolase</keyword>
<protein>
    <submittedName>
        <fullName evidence="2">Alpha/beta hydrolase fold protein</fullName>
    </submittedName>
</protein>
<accession>E6W2I4</accession>
<dbReference type="InParanoid" id="E6W2I4"/>
<dbReference type="HOGENOM" id="CLU_033707_1_0_0"/>
<dbReference type="GO" id="GO:0052689">
    <property type="term" value="F:carboxylic ester hydrolase activity"/>
    <property type="evidence" value="ECO:0007669"/>
    <property type="project" value="TreeGrafter"/>
</dbReference>
<dbReference type="PANTHER" id="PTHR43265:SF1">
    <property type="entry name" value="ESTERASE ESTD"/>
    <property type="match status" value="1"/>
</dbReference>
<dbReference type="AlphaFoldDB" id="E6W2I4"/>
<organism evidence="2 3">
    <name type="scientific">Desulfurispirillum indicum (strain ATCC BAA-1389 / DSM 22839 / S5)</name>
    <dbReference type="NCBI Taxonomy" id="653733"/>
    <lineage>
        <taxon>Bacteria</taxon>
        <taxon>Pseudomonadati</taxon>
        <taxon>Chrysiogenota</taxon>
        <taxon>Chrysiogenia</taxon>
        <taxon>Chrysiogenales</taxon>
        <taxon>Chrysiogenaceae</taxon>
        <taxon>Desulfurispirillum</taxon>
    </lineage>
</organism>
<dbReference type="Gene3D" id="3.40.50.1820">
    <property type="entry name" value="alpha/beta hydrolase"/>
    <property type="match status" value="1"/>
</dbReference>
<dbReference type="InterPro" id="IPR053145">
    <property type="entry name" value="AB_hydrolase_Est10"/>
</dbReference>
<reference evidence="2 3" key="1">
    <citation type="submission" date="2010-12" db="EMBL/GenBank/DDBJ databases">
        <title>Complete sequence of Desulfurispirillum indicum S5.</title>
        <authorList>
            <consortium name="US DOE Joint Genome Institute"/>
            <person name="Lucas S."/>
            <person name="Copeland A."/>
            <person name="Lapidus A."/>
            <person name="Cheng J.-F."/>
            <person name="Goodwin L."/>
            <person name="Pitluck S."/>
            <person name="Chertkov O."/>
            <person name="Held B."/>
            <person name="Detter J.C."/>
            <person name="Han C."/>
            <person name="Tapia R."/>
            <person name="Land M."/>
            <person name="Hauser L."/>
            <person name="Kyrpides N."/>
            <person name="Ivanova N."/>
            <person name="Mikhailova N."/>
            <person name="Haggblom M."/>
            <person name="Rauschenbach I."/>
            <person name="Bini E."/>
            <person name="Woyke T."/>
        </authorList>
    </citation>
    <scope>NUCLEOTIDE SEQUENCE [LARGE SCALE GENOMIC DNA]</scope>
    <source>
        <strain evidence="3">ATCC BAA-1389 / DSM 22839 / S5</strain>
    </source>
</reference>
<evidence type="ECO:0000259" key="1">
    <source>
        <dbReference type="Pfam" id="PF12146"/>
    </source>
</evidence>
<keyword evidence="3" id="KW-1185">Reference proteome</keyword>
<dbReference type="Pfam" id="PF12146">
    <property type="entry name" value="Hydrolase_4"/>
    <property type="match status" value="1"/>
</dbReference>